<name>A0ABN9F2M6_9NEOB</name>
<gene>
    <name evidence="1" type="ORF">SPARVUS_LOCUS11191526</name>
</gene>
<keyword evidence="2" id="KW-1185">Reference proteome</keyword>
<sequence length="69" mass="8009">MAATARTLTTCLPEDLPPLMTRPLFATRRCTNSTDNCAVMQCCTQTKFMSFFHTNRAFFWWYLITCALF</sequence>
<protein>
    <submittedName>
        <fullName evidence="1">Uncharacterized protein</fullName>
    </submittedName>
</protein>
<organism evidence="1 2">
    <name type="scientific">Staurois parvus</name>
    <dbReference type="NCBI Taxonomy" id="386267"/>
    <lineage>
        <taxon>Eukaryota</taxon>
        <taxon>Metazoa</taxon>
        <taxon>Chordata</taxon>
        <taxon>Craniata</taxon>
        <taxon>Vertebrata</taxon>
        <taxon>Euteleostomi</taxon>
        <taxon>Amphibia</taxon>
        <taxon>Batrachia</taxon>
        <taxon>Anura</taxon>
        <taxon>Neobatrachia</taxon>
        <taxon>Ranoidea</taxon>
        <taxon>Ranidae</taxon>
        <taxon>Staurois</taxon>
    </lineage>
</organism>
<dbReference type="Proteomes" id="UP001162483">
    <property type="component" value="Unassembled WGS sequence"/>
</dbReference>
<dbReference type="EMBL" id="CATNWA010016265">
    <property type="protein sequence ID" value="CAI9591298.1"/>
    <property type="molecule type" value="Genomic_DNA"/>
</dbReference>
<accession>A0ABN9F2M6</accession>
<evidence type="ECO:0000313" key="2">
    <source>
        <dbReference type="Proteomes" id="UP001162483"/>
    </source>
</evidence>
<reference evidence="1" key="1">
    <citation type="submission" date="2023-05" db="EMBL/GenBank/DDBJ databases">
        <authorList>
            <person name="Stuckert A."/>
        </authorList>
    </citation>
    <scope>NUCLEOTIDE SEQUENCE</scope>
</reference>
<comment type="caution">
    <text evidence="1">The sequence shown here is derived from an EMBL/GenBank/DDBJ whole genome shotgun (WGS) entry which is preliminary data.</text>
</comment>
<proteinExistence type="predicted"/>
<evidence type="ECO:0000313" key="1">
    <source>
        <dbReference type="EMBL" id="CAI9591298.1"/>
    </source>
</evidence>
<feature type="non-terminal residue" evidence="1">
    <location>
        <position position="69"/>
    </location>
</feature>